<name>A0AA90NBF9_9ACTN</name>
<evidence type="ECO:0000313" key="2">
    <source>
        <dbReference type="Proteomes" id="UP001178281"/>
    </source>
</evidence>
<sequence>MTTRQKITKTTTAETGDLDLAEIAAAFSPCPACERRTYEALRVAILAMPEGKPVRWPALRRRLPEDSADGLEAATALHKLAAEGVLVVFGGTGGATWVARATDADRALLNEERDPRNGMPNGMKHYG</sequence>
<evidence type="ECO:0000313" key="1">
    <source>
        <dbReference type="EMBL" id="MDP0399211.1"/>
    </source>
</evidence>
<keyword evidence="2" id="KW-1185">Reference proteome</keyword>
<dbReference type="RefSeq" id="WP_305111920.1">
    <property type="nucleotide sequence ID" value="NZ_JAUTIX010000005.1"/>
</dbReference>
<comment type="caution">
    <text evidence="1">The sequence shown here is derived from an EMBL/GenBank/DDBJ whole genome shotgun (WGS) entry which is preliminary data.</text>
</comment>
<dbReference type="AlphaFoldDB" id="A0AA90NBF9"/>
<organism evidence="1 2">
    <name type="scientific">Tsukamurella strandjordii</name>
    <dbReference type="NCBI Taxonomy" id="147577"/>
    <lineage>
        <taxon>Bacteria</taxon>
        <taxon>Bacillati</taxon>
        <taxon>Actinomycetota</taxon>
        <taxon>Actinomycetes</taxon>
        <taxon>Mycobacteriales</taxon>
        <taxon>Tsukamurellaceae</taxon>
        <taxon>Tsukamurella</taxon>
    </lineage>
</organism>
<gene>
    <name evidence="1" type="ORF">Q7X28_14875</name>
</gene>
<protein>
    <submittedName>
        <fullName evidence="1">Uncharacterized protein</fullName>
    </submittedName>
</protein>
<reference evidence="1" key="1">
    <citation type="submission" date="2023-08" db="EMBL/GenBank/DDBJ databases">
        <title>The draft genome of Tsukamurella strandjordii strain 050030.</title>
        <authorList>
            <person name="Zhao F."/>
            <person name="Feng Y."/>
            <person name="Zong Z."/>
        </authorList>
    </citation>
    <scope>NUCLEOTIDE SEQUENCE</scope>
    <source>
        <strain evidence="1">050030</strain>
    </source>
</reference>
<proteinExistence type="predicted"/>
<dbReference type="Proteomes" id="UP001178281">
    <property type="component" value="Unassembled WGS sequence"/>
</dbReference>
<dbReference type="EMBL" id="JAUTIX010000005">
    <property type="protein sequence ID" value="MDP0399211.1"/>
    <property type="molecule type" value="Genomic_DNA"/>
</dbReference>
<accession>A0AA90NBF9</accession>